<keyword evidence="10" id="KW-1185">Reference proteome</keyword>
<evidence type="ECO:0000256" key="2">
    <source>
        <dbReference type="ARBA" id="ARBA00006164"/>
    </source>
</evidence>
<name>A0AAN8EU36_9EURO</name>
<dbReference type="GO" id="GO:0000398">
    <property type="term" value="P:mRNA splicing, via spliceosome"/>
    <property type="evidence" value="ECO:0007669"/>
    <property type="project" value="UniProtKB-UniRule"/>
</dbReference>
<protein>
    <recommendedName>
        <fullName evidence="7">Pre-mRNA-splicing factor 38</fullName>
    </recommendedName>
</protein>
<comment type="similarity">
    <text evidence="2 7">Belongs to the PRP38 family.</text>
</comment>
<evidence type="ECO:0000313" key="10">
    <source>
        <dbReference type="Proteomes" id="UP001316803"/>
    </source>
</evidence>
<feature type="compositionally biased region" description="Basic and acidic residues" evidence="8">
    <location>
        <begin position="210"/>
        <end position="222"/>
    </location>
</feature>
<keyword evidence="6 7" id="KW-0539">Nucleus</keyword>
<evidence type="ECO:0000256" key="8">
    <source>
        <dbReference type="SAM" id="MobiDB-lite"/>
    </source>
</evidence>
<feature type="compositionally biased region" description="Acidic residues" evidence="8">
    <location>
        <begin position="199"/>
        <end position="209"/>
    </location>
</feature>
<accession>A0AAN8EU36</accession>
<evidence type="ECO:0000256" key="1">
    <source>
        <dbReference type="ARBA" id="ARBA00004123"/>
    </source>
</evidence>
<keyword evidence="4 7" id="KW-0747">Spliceosome</keyword>
<sequence>MSHRADASNALDNRGYSGPLVRGQNPATLVDTATRDRITDSLYWKEQCFGLNTATLLDRAVELTYFGGTYGVGMKPTPFLCLAFKLLTLVPDNEIILEYLNTGGEEWKYLRALAAFYIRLTFDPDDIYKNLEPLLLDSRKLRRRRKEEYTLTYMDEFVDELLTKERSCATSLWKLPSRQVLEDLEKLEPRESPLQAELDAMDEDEEMPDADDRNGHASENGRSRSSSVGSRSGSNSG</sequence>
<evidence type="ECO:0000256" key="4">
    <source>
        <dbReference type="ARBA" id="ARBA00022728"/>
    </source>
</evidence>
<keyword evidence="5 7" id="KW-0508">mRNA splicing</keyword>
<evidence type="ECO:0000256" key="6">
    <source>
        <dbReference type="ARBA" id="ARBA00023242"/>
    </source>
</evidence>
<feature type="region of interest" description="Disordered" evidence="8">
    <location>
        <begin position="185"/>
        <end position="237"/>
    </location>
</feature>
<comment type="function">
    <text evidence="7">Required for pre-mRNA splicing.</text>
</comment>
<evidence type="ECO:0000313" key="9">
    <source>
        <dbReference type="EMBL" id="KAK5955875.1"/>
    </source>
</evidence>
<dbReference type="PANTHER" id="PTHR23142">
    <property type="entry name" value="PRE-MRNA-SPLICING FACTOR 38A-RELATED"/>
    <property type="match status" value="1"/>
</dbReference>
<feature type="compositionally biased region" description="Low complexity" evidence="8">
    <location>
        <begin position="223"/>
        <end position="237"/>
    </location>
</feature>
<evidence type="ECO:0000256" key="5">
    <source>
        <dbReference type="ARBA" id="ARBA00023187"/>
    </source>
</evidence>
<keyword evidence="3 7" id="KW-0507">mRNA processing</keyword>
<gene>
    <name evidence="9" type="ORF">OHC33_003516</name>
</gene>
<dbReference type="Proteomes" id="UP001316803">
    <property type="component" value="Unassembled WGS sequence"/>
</dbReference>
<dbReference type="GO" id="GO:0005681">
    <property type="term" value="C:spliceosomal complex"/>
    <property type="evidence" value="ECO:0007669"/>
    <property type="project" value="UniProtKB-KW"/>
</dbReference>
<dbReference type="AlphaFoldDB" id="A0AAN8EU36"/>
<dbReference type="InterPro" id="IPR005037">
    <property type="entry name" value="PRP38"/>
</dbReference>
<reference evidence="9 10" key="1">
    <citation type="submission" date="2022-12" db="EMBL/GenBank/DDBJ databases">
        <title>Genomic features and morphological characterization of a novel Knufia sp. strain isolated from spacecraft assembly facility.</title>
        <authorList>
            <person name="Teixeira M."/>
            <person name="Chander A.M."/>
            <person name="Stajich J.E."/>
            <person name="Venkateswaran K."/>
        </authorList>
    </citation>
    <scope>NUCLEOTIDE SEQUENCE [LARGE SCALE GENOMIC DNA]</scope>
    <source>
        <strain evidence="9 10">FJI-L2-BK-P2</strain>
    </source>
</reference>
<dbReference type="EMBL" id="JAKLMC020000006">
    <property type="protein sequence ID" value="KAK5955875.1"/>
    <property type="molecule type" value="Genomic_DNA"/>
</dbReference>
<proteinExistence type="inferred from homology"/>
<evidence type="ECO:0000256" key="7">
    <source>
        <dbReference type="RuleBase" id="RU367025"/>
    </source>
</evidence>
<comment type="subcellular location">
    <subcellularLocation>
        <location evidence="1 7">Nucleus</location>
    </subcellularLocation>
</comment>
<organism evidence="9 10">
    <name type="scientific">Knufia fluminis</name>
    <dbReference type="NCBI Taxonomy" id="191047"/>
    <lineage>
        <taxon>Eukaryota</taxon>
        <taxon>Fungi</taxon>
        <taxon>Dikarya</taxon>
        <taxon>Ascomycota</taxon>
        <taxon>Pezizomycotina</taxon>
        <taxon>Eurotiomycetes</taxon>
        <taxon>Chaetothyriomycetidae</taxon>
        <taxon>Chaetothyriales</taxon>
        <taxon>Trichomeriaceae</taxon>
        <taxon>Knufia</taxon>
    </lineage>
</organism>
<dbReference type="Pfam" id="PF03371">
    <property type="entry name" value="PRP38"/>
    <property type="match status" value="1"/>
</dbReference>
<comment type="caution">
    <text evidence="9">The sequence shown here is derived from an EMBL/GenBank/DDBJ whole genome shotgun (WGS) entry which is preliminary data.</text>
</comment>
<evidence type="ECO:0000256" key="3">
    <source>
        <dbReference type="ARBA" id="ARBA00022664"/>
    </source>
</evidence>